<dbReference type="PANTHER" id="PTHR13312:SF5">
    <property type="entry name" value="UBIQUITIN THIOESTERASE OTU"/>
    <property type="match status" value="1"/>
</dbReference>
<comment type="catalytic activity">
    <reaction evidence="1 3">
        <text>Thiol-dependent hydrolysis of ester, thioester, amide, peptide and isopeptide bonds formed by the C-terminal Gly of ubiquitin (a 76-residue protein attached to proteins as an intracellular targeting signal).</text>
        <dbReference type="EC" id="3.4.19.12"/>
    </reaction>
</comment>
<evidence type="ECO:0000256" key="3">
    <source>
        <dbReference type="RuleBase" id="RU367104"/>
    </source>
</evidence>
<keyword evidence="2 3" id="KW-0378">Hydrolase</keyword>
<dbReference type="FunFam" id="3.90.70.80:FF:000007">
    <property type="entry name" value="OTU domain-containing protein"/>
    <property type="match status" value="1"/>
</dbReference>
<dbReference type="GO" id="GO:0004843">
    <property type="term" value="F:cysteine-type deubiquitinase activity"/>
    <property type="evidence" value="ECO:0007669"/>
    <property type="project" value="UniProtKB-UniRule"/>
</dbReference>
<sequence>MSKLRKLSFARDLRVISITGDGRCLFRSVVHGACLRSGRSVPKENVIKELADDLRTKVVKELIKRRNETEWFLEGDFETYVSHMQRTHVWGGEPELLMSSHVLKVPITVYMRDKKTNSIKVIAEYGQEYGNENPVSVLYHDYGHYDLIKSPLR</sequence>
<dbReference type="InterPro" id="IPR038765">
    <property type="entry name" value="Papain-like_cys_pep_sf"/>
</dbReference>
<accession>A0AAD8NPG9</accession>
<dbReference type="SUPFAM" id="SSF54001">
    <property type="entry name" value="Cysteine proteinases"/>
    <property type="match status" value="1"/>
</dbReference>
<dbReference type="GO" id="GO:0016579">
    <property type="term" value="P:protein deubiquitination"/>
    <property type="evidence" value="ECO:0007669"/>
    <property type="project" value="TreeGrafter"/>
</dbReference>
<keyword evidence="3" id="KW-0833">Ubl conjugation pathway</keyword>
<dbReference type="PANTHER" id="PTHR13312">
    <property type="entry name" value="HIV-INDUCED PROTEIN-7-LIKE PROTEASE"/>
    <property type="match status" value="1"/>
</dbReference>
<dbReference type="EC" id="3.4.19.12" evidence="3"/>
<evidence type="ECO:0000259" key="4">
    <source>
        <dbReference type="PROSITE" id="PS50802"/>
    </source>
</evidence>
<dbReference type="CDD" id="cd22760">
    <property type="entry name" value="OTU_plant_OTU4-like"/>
    <property type="match status" value="1"/>
</dbReference>
<dbReference type="Pfam" id="PF02338">
    <property type="entry name" value="OTU"/>
    <property type="match status" value="1"/>
</dbReference>
<dbReference type="GO" id="GO:0030968">
    <property type="term" value="P:endoplasmic reticulum unfolded protein response"/>
    <property type="evidence" value="ECO:0007669"/>
    <property type="project" value="TreeGrafter"/>
</dbReference>
<evidence type="ECO:0000256" key="2">
    <source>
        <dbReference type="ARBA" id="ARBA00022801"/>
    </source>
</evidence>
<gene>
    <name evidence="5" type="ORF">QVD17_31606</name>
</gene>
<feature type="domain" description="OTU" evidence="4">
    <location>
        <begin position="13"/>
        <end position="151"/>
    </location>
</feature>
<reference evidence="5" key="1">
    <citation type="journal article" date="2023" name="bioRxiv">
        <title>Improved chromosome-level genome assembly for marigold (Tagetes erecta).</title>
        <authorList>
            <person name="Jiang F."/>
            <person name="Yuan L."/>
            <person name="Wang S."/>
            <person name="Wang H."/>
            <person name="Xu D."/>
            <person name="Wang A."/>
            <person name="Fan W."/>
        </authorList>
    </citation>
    <scope>NUCLEOTIDE SEQUENCE</scope>
    <source>
        <strain evidence="5">WSJ</strain>
        <tissue evidence="5">Leaf</tissue>
    </source>
</reference>
<comment type="function">
    <text evidence="3">Hydrolase that can remove conjugated ubiquitin from proteins and may therefore play an important regulatory role at the level of protein turnover by preventing degradation.</text>
</comment>
<organism evidence="5 6">
    <name type="scientific">Tagetes erecta</name>
    <name type="common">African marigold</name>
    <dbReference type="NCBI Taxonomy" id="13708"/>
    <lineage>
        <taxon>Eukaryota</taxon>
        <taxon>Viridiplantae</taxon>
        <taxon>Streptophyta</taxon>
        <taxon>Embryophyta</taxon>
        <taxon>Tracheophyta</taxon>
        <taxon>Spermatophyta</taxon>
        <taxon>Magnoliopsida</taxon>
        <taxon>eudicotyledons</taxon>
        <taxon>Gunneridae</taxon>
        <taxon>Pentapetalae</taxon>
        <taxon>asterids</taxon>
        <taxon>campanulids</taxon>
        <taxon>Asterales</taxon>
        <taxon>Asteraceae</taxon>
        <taxon>Asteroideae</taxon>
        <taxon>Heliantheae alliance</taxon>
        <taxon>Tageteae</taxon>
        <taxon>Tagetes</taxon>
    </lineage>
</organism>
<dbReference type="AlphaFoldDB" id="A0AAD8NPG9"/>
<dbReference type="EMBL" id="JAUHHV010000008">
    <property type="protein sequence ID" value="KAK1415818.1"/>
    <property type="molecule type" value="Genomic_DNA"/>
</dbReference>
<evidence type="ECO:0000313" key="5">
    <source>
        <dbReference type="EMBL" id="KAK1415818.1"/>
    </source>
</evidence>
<dbReference type="Proteomes" id="UP001229421">
    <property type="component" value="Unassembled WGS sequence"/>
</dbReference>
<keyword evidence="3" id="KW-0645">Protease</keyword>
<evidence type="ECO:0000313" key="6">
    <source>
        <dbReference type="Proteomes" id="UP001229421"/>
    </source>
</evidence>
<dbReference type="GO" id="GO:0036503">
    <property type="term" value="P:ERAD pathway"/>
    <property type="evidence" value="ECO:0007669"/>
    <property type="project" value="TreeGrafter"/>
</dbReference>
<dbReference type="PROSITE" id="PS50802">
    <property type="entry name" value="OTU"/>
    <property type="match status" value="1"/>
</dbReference>
<dbReference type="Gene3D" id="3.90.70.80">
    <property type="match status" value="1"/>
</dbReference>
<keyword evidence="3" id="KW-0963">Cytoplasm</keyword>
<name>A0AAD8NPG9_TARER</name>
<keyword evidence="3" id="KW-0788">Thiol protease</keyword>
<dbReference type="GO" id="GO:0005634">
    <property type="term" value="C:nucleus"/>
    <property type="evidence" value="ECO:0007669"/>
    <property type="project" value="TreeGrafter"/>
</dbReference>
<evidence type="ECO:0000256" key="1">
    <source>
        <dbReference type="ARBA" id="ARBA00000707"/>
    </source>
</evidence>
<comment type="subcellular location">
    <subcellularLocation>
        <location evidence="3">Cytoplasm</location>
    </subcellularLocation>
</comment>
<dbReference type="InterPro" id="IPR047947">
    <property type="entry name" value="OTU4_OTU"/>
</dbReference>
<keyword evidence="6" id="KW-1185">Reference proteome</keyword>
<dbReference type="GO" id="GO:0005829">
    <property type="term" value="C:cytosol"/>
    <property type="evidence" value="ECO:0007669"/>
    <property type="project" value="TreeGrafter"/>
</dbReference>
<comment type="caution">
    <text evidence="5">The sequence shown here is derived from an EMBL/GenBank/DDBJ whole genome shotgun (WGS) entry which is preliminary data.</text>
</comment>
<dbReference type="InterPro" id="IPR003323">
    <property type="entry name" value="OTU_dom"/>
</dbReference>
<protein>
    <recommendedName>
        <fullName evidence="3">Ubiquitin thioesterase OTU</fullName>
        <ecNumber evidence="3">3.4.19.12</ecNumber>
    </recommendedName>
</protein>
<proteinExistence type="predicted"/>